<name>A0A918JFI3_9ALTE</name>
<dbReference type="SUPFAM" id="SSF54427">
    <property type="entry name" value="NTF2-like"/>
    <property type="match status" value="1"/>
</dbReference>
<proteinExistence type="predicted"/>
<dbReference type="InterPro" id="IPR027843">
    <property type="entry name" value="DUF4440"/>
</dbReference>
<evidence type="ECO:0000313" key="4">
    <source>
        <dbReference type="Proteomes" id="UP000631300"/>
    </source>
</evidence>
<keyword evidence="1" id="KW-0732">Signal</keyword>
<accession>A0A918JFI3</accession>
<dbReference type="Gene3D" id="3.10.450.50">
    <property type="match status" value="1"/>
</dbReference>
<evidence type="ECO:0000259" key="2">
    <source>
        <dbReference type="Pfam" id="PF14534"/>
    </source>
</evidence>
<feature type="domain" description="DUF4440" evidence="2">
    <location>
        <begin position="41"/>
        <end position="145"/>
    </location>
</feature>
<feature type="chain" id="PRO_5037411010" description="DUF4440 domain-containing protein" evidence="1">
    <location>
        <begin position="25"/>
        <end position="157"/>
    </location>
</feature>
<feature type="signal peptide" evidence="1">
    <location>
        <begin position="1"/>
        <end position="24"/>
    </location>
</feature>
<protein>
    <recommendedName>
        <fullName evidence="2">DUF4440 domain-containing protein</fullName>
    </recommendedName>
</protein>
<gene>
    <name evidence="3" type="ORF">GCM10007391_00750</name>
</gene>
<dbReference type="Pfam" id="PF14534">
    <property type="entry name" value="DUF4440"/>
    <property type="match status" value="1"/>
</dbReference>
<dbReference type="InterPro" id="IPR032710">
    <property type="entry name" value="NTF2-like_dom_sf"/>
</dbReference>
<evidence type="ECO:0000256" key="1">
    <source>
        <dbReference type="SAM" id="SignalP"/>
    </source>
</evidence>
<dbReference type="EMBL" id="BMXP01000001">
    <property type="protein sequence ID" value="GGW73064.1"/>
    <property type="molecule type" value="Genomic_DNA"/>
</dbReference>
<dbReference type="RefSeq" id="WP_229804951.1">
    <property type="nucleotide sequence ID" value="NZ_BMXP01000001.1"/>
</dbReference>
<reference evidence="3" key="1">
    <citation type="journal article" date="2014" name="Int. J. Syst. Evol. Microbiol.">
        <title>Complete genome sequence of Corynebacterium casei LMG S-19264T (=DSM 44701T), isolated from a smear-ripened cheese.</title>
        <authorList>
            <consortium name="US DOE Joint Genome Institute (JGI-PGF)"/>
            <person name="Walter F."/>
            <person name="Albersmeier A."/>
            <person name="Kalinowski J."/>
            <person name="Ruckert C."/>
        </authorList>
    </citation>
    <scope>NUCLEOTIDE SEQUENCE</scope>
    <source>
        <strain evidence="3">KCTC 22164</strain>
    </source>
</reference>
<evidence type="ECO:0000313" key="3">
    <source>
        <dbReference type="EMBL" id="GGW73064.1"/>
    </source>
</evidence>
<dbReference type="Proteomes" id="UP000631300">
    <property type="component" value="Unassembled WGS sequence"/>
</dbReference>
<comment type="caution">
    <text evidence="3">The sequence shown here is derived from an EMBL/GenBank/DDBJ whole genome shotgun (WGS) entry which is preliminary data.</text>
</comment>
<keyword evidence="4" id="KW-1185">Reference proteome</keyword>
<organism evidence="3 4">
    <name type="scientific">Alteromonas halophila</name>
    <dbReference type="NCBI Taxonomy" id="516698"/>
    <lineage>
        <taxon>Bacteria</taxon>
        <taxon>Pseudomonadati</taxon>
        <taxon>Pseudomonadota</taxon>
        <taxon>Gammaproteobacteria</taxon>
        <taxon>Alteromonadales</taxon>
        <taxon>Alteromonadaceae</taxon>
        <taxon>Alteromonas/Salinimonas group</taxon>
        <taxon>Alteromonas</taxon>
    </lineage>
</organism>
<dbReference type="AlphaFoldDB" id="A0A918JFI3"/>
<sequence length="157" mass="17711">MSMQLRCNWLLGLCFLITAGQSLAHEQQTDKSEEFIVNINQAYTAFSRMLEEGKPEALANEFYTSDAKFFPPGGGVVEGRAAIGKMLNSMVEAGVVVEPQAIEVEDYGEHIYEYGIATTYNQEGQALAKERYIAIWKLDDGQWRIHRDFVKGRKIPN</sequence>
<reference evidence="3" key="2">
    <citation type="submission" date="2020-09" db="EMBL/GenBank/DDBJ databases">
        <authorList>
            <person name="Sun Q."/>
            <person name="Kim S."/>
        </authorList>
    </citation>
    <scope>NUCLEOTIDE SEQUENCE</scope>
    <source>
        <strain evidence="3">KCTC 22164</strain>
    </source>
</reference>